<name>A0A1V5ZLD6_9BACT</name>
<dbReference type="AlphaFoldDB" id="A0A1V5ZLD6"/>
<sequence length="114" mass="12995">MVKKDNKTQEVESKQLLAIKENDITLITDIQDFGQAIVKQNISQTFVMTDKNTKDSEQITESFINEISTGDNEPANLELAKDLGFLDKKEIPNQEQTKELYSILNIDSILFDLE</sequence>
<evidence type="ECO:0000313" key="1">
    <source>
        <dbReference type="EMBL" id="OQB40961.1"/>
    </source>
</evidence>
<dbReference type="EMBL" id="MWDB01000027">
    <property type="protein sequence ID" value="OQB40961.1"/>
    <property type="molecule type" value="Genomic_DNA"/>
</dbReference>
<accession>A0A1V5ZLD6</accession>
<protein>
    <submittedName>
        <fullName evidence="1">Uncharacterized protein</fullName>
    </submittedName>
</protein>
<dbReference type="Proteomes" id="UP000485621">
    <property type="component" value="Unassembled WGS sequence"/>
</dbReference>
<gene>
    <name evidence="1" type="ORF">BWY04_01118</name>
</gene>
<reference evidence="1" key="1">
    <citation type="submission" date="2017-02" db="EMBL/GenBank/DDBJ databases">
        <title>Delving into the versatile metabolic prowess of the omnipresent phylum Bacteroidetes.</title>
        <authorList>
            <person name="Nobu M.K."/>
            <person name="Mei R."/>
            <person name="Narihiro T."/>
            <person name="Kuroda K."/>
            <person name="Liu W.-T."/>
        </authorList>
    </citation>
    <scope>NUCLEOTIDE SEQUENCE</scope>
    <source>
        <strain evidence="1">ADurb.Bin160</strain>
    </source>
</reference>
<comment type="caution">
    <text evidence="1">The sequence shown here is derived from an EMBL/GenBank/DDBJ whole genome shotgun (WGS) entry which is preliminary data.</text>
</comment>
<organism evidence="1">
    <name type="scientific">candidate division CPR1 bacterium ADurb.Bin160</name>
    <dbReference type="NCBI Taxonomy" id="1852826"/>
    <lineage>
        <taxon>Bacteria</taxon>
        <taxon>candidate division CPR1</taxon>
    </lineage>
</organism>
<proteinExistence type="predicted"/>